<protein>
    <recommendedName>
        <fullName evidence="5">Glycine amidinotransferase</fullName>
        <ecNumber evidence="5">2.1.4.1</ecNumber>
    </recommendedName>
    <alternativeName>
        <fullName evidence="5">L-arginine:glycine amidinotransferase</fullName>
    </alternativeName>
</protein>
<dbReference type="OMA" id="NPERGCH"/>
<evidence type="ECO:0000256" key="2">
    <source>
        <dbReference type="ARBA" id="ARBA00006943"/>
    </source>
</evidence>
<dbReference type="EMBL" id="KB303457">
    <property type="protein sequence ID" value="ELU03103.1"/>
    <property type="molecule type" value="Genomic_DNA"/>
</dbReference>
<comment type="pathway">
    <text evidence="1 5">Amine and polyamine biosynthesis; creatine biosynthesis; creatine from L-arginine and glycine: step 1/2.</text>
</comment>
<keyword evidence="5" id="KW-0496">Mitochondrion</keyword>
<dbReference type="UniPathway" id="UPA00104">
    <property type="reaction ID" value="UER00579"/>
</dbReference>
<keyword evidence="5" id="KW-0472">Membrane</keyword>
<dbReference type="Gene3D" id="3.75.10.10">
    <property type="entry name" value="L-arginine/glycine Amidinotransferase, Chain A"/>
    <property type="match status" value="1"/>
</dbReference>
<dbReference type="GO" id="GO:0005758">
    <property type="term" value="C:mitochondrial intermembrane space"/>
    <property type="evidence" value="ECO:0007669"/>
    <property type="project" value="TreeGrafter"/>
</dbReference>
<feature type="non-terminal residue" evidence="6">
    <location>
        <position position="366"/>
    </location>
</feature>
<dbReference type="Proteomes" id="UP000014760">
    <property type="component" value="Unassembled WGS sequence"/>
</dbReference>
<evidence type="ECO:0000313" key="7">
    <source>
        <dbReference type="EnsemblMetazoa" id="CapteP82371"/>
    </source>
</evidence>
<feature type="active site" evidence="4">
    <location>
        <position position="191"/>
    </location>
</feature>
<dbReference type="GO" id="GO:0015068">
    <property type="term" value="F:glycine amidinotransferase activity"/>
    <property type="evidence" value="ECO:0007669"/>
    <property type="project" value="UniProtKB-UniRule"/>
</dbReference>
<keyword evidence="5" id="KW-0999">Mitochondrion inner membrane</keyword>
<dbReference type="EMBL" id="AMQN01008579">
    <property type="status" value="NOT_ANNOTATED_CDS"/>
    <property type="molecule type" value="Genomic_DNA"/>
</dbReference>
<feature type="active site" description="Amidino-cysteine intermediate" evidence="4">
    <location>
        <position position="351"/>
    </location>
</feature>
<reference evidence="8" key="1">
    <citation type="submission" date="2012-12" db="EMBL/GenBank/DDBJ databases">
        <authorList>
            <person name="Hellsten U."/>
            <person name="Grimwood J."/>
            <person name="Chapman J.A."/>
            <person name="Shapiro H."/>
            <person name="Aerts A."/>
            <person name="Otillar R.P."/>
            <person name="Terry A.Y."/>
            <person name="Boore J.L."/>
            <person name="Simakov O."/>
            <person name="Marletaz F."/>
            <person name="Cho S.-J."/>
            <person name="Edsinger-Gonzales E."/>
            <person name="Havlak P."/>
            <person name="Kuo D.-H."/>
            <person name="Larsson T."/>
            <person name="Lv J."/>
            <person name="Arendt D."/>
            <person name="Savage R."/>
            <person name="Osoegawa K."/>
            <person name="de Jong P."/>
            <person name="Lindberg D.R."/>
            <person name="Seaver E.C."/>
            <person name="Weisblat D.A."/>
            <person name="Putnam N.H."/>
            <person name="Grigoriev I.V."/>
            <person name="Rokhsar D.S."/>
        </authorList>
    </citation>
    <scope>NUCLEOTIDE SEQUENCE</scope>
    <source>
        <strain evidence="8">I ESC-2004</strain>
    </source>
</reference>
<dbReference type="SUPFAM" id="SSF55909">
    <property type="entry name" value="Pentein"/>
    <property type="match status" value="1"/>
</dbReference>
<comment type="catalytic activity">
    <reaction evidence="5">
        <text>L-arginine + glycine = guanidinoacetate + L-ornithine</text>
        <dbReference type="Rhea" id="RHEA:13201"/>
        <dbReference type="ChEBI" id="CHEBI:32682"/>
        <dbReference type="ChEBI" id="CHEBI:46911"/>
        <dbReference type="ChEBI" id="CHEBI:57305"/>
        <dbReference type="ChEBI" id="CHEBI:57742"/>
        <dbReference type="EC" id="2.1.4.1"/>
    </reaction>
</comment>
<dbReference type="PANTHER" id="PTHR10488:SF1">
    <property type="entry name" value="GLYCINE AMIDINOTRANSFERASE, MITOCHONDRIAL"/>
    <property type="match status" value="1"/>
</dbReference>
<name>R7UH29_CAPTE</name>
<proteinExistence type="inferred from homology"/>
<evidence type="ECO:0000256" key="3">
    <source>
        <dbReference type="ARBA" id="ARBA00022679"/>
    </source>
</evidence>
<dbReference type="EnsemblMetazoa" id="CapteT82371">
    <property type="protein sequence ID" value="CapteP82371"/>
    <property type="gene ID" value="CapteG82371"/>
</dbReference>
<organism evidence="6">
    <name type="scientific">Capitella teleta</name>
    <name type="common">Polychaete worm</name>
    <dbReference type="NCBI Taxonomy" id="283909"/>
    <lineage>
        <taxon>Eukaryota</taxon>
        <taxon>Metazoa</taxon>
        <taxon>Spiralia</taxon>
        <taxon>Lophotrochozoa</taxon>
        <taxon>Annelida</taxon>
        <taxon>Polychaeta</taxon>
        <taxon>Sedentaria</taxon>
        <taxon>Scolecida</taxon>
        <taxon>Capitellidae</taxon>
        <taxon>Capitella</taxon>
    </lineage>
</organism>
<accession>R7UH29</accession>
<comment type="subunit">
    <text evidence="5">Homodimer.</text>
</comment>
<reference evidence="7" key="3">
    <citation type="submission" date="2015-06" db="UniProtKB">
        <authorList>
            <consortium name="EnsemblMetazoa"/>
        </authorList>
    </citation>
    <scope>IDENTIFICATION</scope>
</reference>
<evidence type="ECO:0000256" key="1">
    <source>
        <dbReference type="ARBA" id="ARBA00004858"/>
    </source>
</evidence>
<sequence length="366" mass="42433">PVSSWNEWDLLEEVVVGRAEGQCVPSVSIDCMHVQQGRDGTTFQHNGDVFNISFVKILKKACFEAPFPQILSLKKMTYIFHYICLCLSENYFRPFFFSGTMNACVRDGFMVVGDEIIESAMSWRSRMFENHAYKKLFTDYFRRGARWTCAPYPAMGDDLYNKNYPIDDHEARERMQAEGAGLLTEAEIAFDAADSVRFGNDIFLCLTQTTNRSGVEWLKKHLEPKGIRVHSLIFKESNAIHADSTFVPLKPGVMMVHPYRDCLKINDVPTNKWDWFTNRGWKIYVAPNPVFLRDTYYVSKWIHMNVLSIDEERVLMQKGEESMKKLFLKLGMKPIEVDISHCNELGGAFHCWTLDVKRRGKLQCYF</sequence>
<dbReference type="HOGENOM" id="CLU_047415_0_0_1"/>
<gene>
    <name evidence="6" type="ORF">CAPTEDRAFT_82371</name>
</gene>
<comment type="function">
    <text evidence="5">Catalyzes the biosynthesis of guanidinoacetate, the immediate precursor of creatine. Creatine plays a vital role in energy metabolism in muscle tissues. May play a role in embryonic and central nervous system development.</text>
</comment>
<evidence type="ECO:0000256" key="5">
    <source>
        <dbReference type="RuleBase" id="RU367092"/>
    </source>
</evidence>
<evidence type="ECO:0000313" key="6">
    <source>
        <dbReference type="EMBL" id="ELU03103.1"/>
    </source>
</evidence>
<comment type="similarity">
    <text evidence="2 5">Belongs to the amidinotransferase family.</text>
</comment>
<keyword evidence="3 5" id="KW-0808">Transferase</keyword>
<dbReference type="GO" id="GO:0006601">
    <property type="term" value="P:creatine biosynthetic process"/>
    <property type="evidence" value="ECO:0007669"/>
    <property type="project" value="UniProtKB-UniRule"/>
</dbReference>
<dbReference type="EMBL" id="AMQN01008580">
    <property type="status" value="NOT_ANNOTATED_CDS"/>
    <property type="molecule type" value="Genomic_DNA"/>
</dbReference>
<dbReference type="EMBL" id="AMQN01008578">
    <property type="status" value="NOT_ANNOTATED_CDS"/>
    <property type="molecule type" value="Genomic_DNA"/>
</dbReference>
<dbReference type="STRING" id="283909.R7UH29"/>
<evidence type="ECO:0000313" key="8">
    <source>
        <dbReference type="Proteomes" id="UP000014760"/>
    </source>
</evidence>
<dbReference type="InterPro" id="IPR033195">
    <property type="entry name" value="AmidinoTrfase"/>
</dbReference>
<dbReference type="CDD" id="cd21136">
    <property type="entry name" value="amidinotransferase_AGAT-like"/>
    <property type="match status" value="1"/>
</dbReference>
<dbReference type="PANTHER" id="PTHR10488">
    <property type="entry name" value="GLYCINE AMIDINOTRANSFERASE, MITOCHONDRIAL"/>
    <property type="match status" value="1"/>
</dbReference>
<dbReference type="AlphaFoldDB" id="R7UH29"/>
<dbReference type="EC" id="2.1.4.1" evidence="5"/>
<dbReference type="OrthoDB" id="10264242at2759"/>
<keyword evidence="8" id="KW-1185">Reference proteome</keyword>
<feature type="non-terminal residue" evidence="6">
    <location>
        <position position="1"/>
    </location>
</feature>
<comment type="subcellular location">
    <subcellularLocation>
        <location evidence="5">Mitochondrion inner membrane</location>
    </subcellularLocation>
</comment>
<evidence type="ECO:0000256" key="4">
    <source>
        <dbReference type="PIRSR" id="PIRSR633195-1"/>
    </source>
</evidence>
<reference evidence="6 8" key="2">
    <citation type="journal article" date="2013" name="Nature">
        <title>Insights into bilaterian evolution from three spiralian genomes.</title>
        <authorList>
            <person name="Simakov O."/>
            <person name="Marletaz F."/>
            <person name="Cho S.J."/>
            <person name="Edsinger-Gonzales E."/>
            <person name="Havlak P."/>
            <person name="Hellsten U."/>
            <person name="Kuo D.H."/>
            <person name="Larsson T."/>
            <person name="Lv J."/>
            <person name="Arendt D."/>
            <person name="Savage R."/>
            <person name="Osoegawa K."/>
            <person name="de Jong P."/>
            <person name="Grimwood J."/>
            <person name="Chapman J.A."/>
            <person name="Shapiro H."/>
            <person name="Aerts A."/>
            <person name="Otillar R.P."/>
            <person name="Terry A.Y."/>
            <person name="Boore J.L."/>
            <person name="Grigoriev I.V."/>
            <person name="Lindberg D.R."/>
            <person name="Seaver E.C."/>
            <person name="Weisblat D.A."/>
            <person name="Putnam N.H."/>
            <person name="Rokhsar D.S."/>
        </authorList>
    </citation>
    <scope>NUCLEOTIDE SEQUENCE</scope>
    <source>
        <strain evidence="6 8">I ESC-2004</strain>
    </source>
</reference>
<feature type="active site" evidence="4">
    <location>
        <position position="241"/>
    </location>
</feature>
<dbReference type="GO" id="GO:0005743">
    <property type="term" value="C:mitochondrial inner membrane"/>
    <property type="evidence" value="ECO:0007669"/>
    <property type="project" value="UniProtKB-SubCell"/>
</dbReference>